<dbReference type="Proteomes" id="UP000224974">
    <property type="component" value="Unassembled WGS sequence"/>
</dbReference>
<keyword evidence="2" id="KW-1185">Reference proteome</keyword>
<reference evidence="2" key="1">
    <citation type="submission" date="2017-09" db="EMBL/GenBank/DDBJ databases">
        <title>FDA dAtabase for Regulatory Grade micrObial Sequences (FDA-ARGOS): Supporting development and validation of Infectious Disease Dx tests.</title>
        <authorList>
            <person name="Minogue T."/>
            <person name="Wolcott M."/>
            <person name="Wasieloski L."/>
            <person name="Aguilar W."/>
            <person name="Moore D."/>
            <person name="Tallon L."/>
            <person name="Sadzewicz L."/>
            <person name="Ott S."/>
            <person name="Zhao X."/>
            <person name="Nagaraj S."/>
            <person name="Vavikolanu K."/>
            <person name="Aluvathingal J."/>
            <person name="Nadendla S."/>
            <person name="Sichtig H."/>
        </authorList>
    </citation>
    <scope>NUCLEOTIDE SEQUENCE [LARGE SCALE GENOMIC DNA]</scope>
    <source>
        <strain evidence="2">FDAARGOS_387</strain>
    </source>
</reference>
<proteinExistence type="predicted"/>
<name>A0A2C6C8K9_9GAMM</name>
<organism evidence="1 2">
    <name type="scientific">Budvicia aquatica</name>
    <dbReference type="NCBI Taxonomy" id="82979"/>
    <lineage>
        <taxon>Bacteria</taxon>
        <taxon>Pseudomonadati</taxon>
        <taxon>Pseudomonadota</taxon>
        <taxon>Gammaproteobacteria</taxon>
        <taxon>Enterobacterales</taxon>
        <taxon>Budviciaceae</taxon>
        <taxon>Budvicia</taxon>
    </lineage>
</organism>
<comment type="caution">
    <text evidence="1">The sequence shown here is derived from an EMBL/GenBank/DDBJ whole genome shotgun (WGS) entry which is preliminary data.</text>
</comment>
<dbReference type="EMBL" id="PDDX01000001">
    <property type="protein sequence ID" value="PHI32660.1"/>
    <property type="molecule type" value="Genomic_DNA"/>
</dbReference>
<accession>A0A2C6C8K9</accession>
<gene>
    <name evidence="1" type="ORF">CRN84_11210</name>
</gene>
<dbReference type="Gene3D" id="3.30.420.150">
    <property type="entry name" value="Exopolyphosphatase. Domain 2"/>
    <property type="match status" value="1"/>
</dbReference>
<dbReference type="STRING" id="1111728.GCA_000427805_01823"/>
<dbReference type="OrthoDB" id="6504658at2"/>
<dbReference type="AlphaFoldDB" id="A0A2C6C8K9"/>
<sequence>MISESSVLTLPLGANKTAADYFSHSIPKADEMENAIMAVEDRIMAIWAQIPANGRLLTVDEEIHHIALLAGVADQRVISLSLDAMERTFDRLAAVMLGRPAAREGIPEDASFAARLLILREFMHHLAFAEITIVSPDSLK</sequence>
<evidence type="ECO:0000313" key="1">
    <source>
        <dbReference type="EMBL" id="PHI32660.1"/>
    </source>
</evidence>
<protein>
    <submittedName>
        <fullName evidence="1">Uncharacterized protein</fullName>
    </submittedName>
</protein>
<evidence type="ECO:0000313" key="2">
    <source>
        <dbReference type="Proteomes" id="UP000224974"/>
    </source>
</evidence>